<name>I4D322_DESAJ</name>
<dbReference type="InterPro" id="IPR011009">
    <property type="entry name" value="Kinase-like_dom_sf"/>
</dbReference>
<organism evidence="3 4">
    <name type="scientific">Desulfosporosinus acidiphilus (strain DSM 22704 / JCM 16185 / SJ4)</name>
    <dbReference type="NCBI Taxonomy" id="646529"/>
    <lineage>
        <taxon>Bacteria</taxon>
        <taxon>Bacillati</taxon>
        <taxon>Bacillota</taxon>
        <taxon>Clostridia</taxon>
        <taxon>Eubacteriales</taxon>
        <taxon>Desulfitobacteriaceae</taxon>
        <taxon>Desulfosporosinus</taxon>
    </lineage>
</organism>
<gene>
    <name evidence="3" type="ordered locus">Desaci_1162</name>
</gene>
<protein>
    <submittedName>
        <fullName evidence="3">Putative unusual protein kinase</fullName>
    </submittedName>
</protein>
<dbReference type="Proteomes" id="UP000002892">
    <property type="component" value="Chromosome"/>
</dbReference>
<keyword evidence="3" id="KW-0418">Kinase</keyword>
<proteinExistence type="inferred from homology"/>
<evidence type="ECO:0000313" key="4">
    <source>
        <dbReference type="Proteomes" id="UP000002892"/>
    </source>
</evidence>
<dbReference type="GO" id="GO:0004672">
    <property type="term" value="F:protein kinase activity"/>
    <property type="evidence" value="ECO:0007669"/>
    <property type="project" value="InterPro"/>
</dbReference>
<dbReference type="eggNOG" id="COG0661">
    <property type="taxonomic scope" value="Bacteria"/>
</dbReference>
<dbReference type="GO" id="GO:0005524">
    <property type="term" value="F:ATP binding"/>
    <property type="evidence" value="ECO:0007669"/>
    <property type="project" value="InterPro"/>
</dbReference>
<dbReference type="PROSITE" id="PS50011">
    <property type="entry name" value="PROTEIN_KINASE_DOM"/>
    <property type="match status" value="1"/>
</dbReference>
<dbReference type="AlphaFoldDB" id="I4D322"/>
<dbReference type="SUPFAM" id="SSF56112">
    <property type="entry name" value="Protein kinase-like (PK-like)"/>
    <property type="match status" value="1"/>
</dbReference>
<accession>I4D322</accession>
<dbReference type="STRING" id="646529.Desaci_1162"/>
<comment type="similarity">
    <text evidence="1">Belongs to the protein kinase superfamily. ADCK protein kinase family.</text>
</comment>
<dbReference type="PANTHER" id="PTHR10566:SF113">
    <property type="entry name" value="PROTEIN ACTIVITY OF BC1 COMPLEX KINASE 7, CHLOROPLASTIC"/>
    <property type="match status" value="1"/>
</dbReference>
<dbReference type="KEGG" id="dai:Desaci_1162"/>
<evidence type="ECO:0000259" key="2">
    <source>
        <dbReference type="PROSITE" id="PS50011"/>
    </source>
</evidence>
<evidence type="ECO:0000313" key="3">
    <source>
        <dbReference type="EMBL" id="AFM40196.1"/>
    </source>
</evidence>
<reference evidence="3 4" key="1">
    <citation type="journal article" date="2012" name="J. Bacteriol.">
        <title>Complete genome sequences of Desulfosporosinus orientis DSM765T, Desulfosporosinus youngiae DSM17734T, Desulfosporosinus meridiei DSM13257T, and Desulfosporosinus acidiphilus DSM22704T.</title>
        <authorList>
            <person name="Pester M."/>
            <person name="Brambilla E."/>
            <person name="Alazard D."/>
            <person name="Rattei T."/>
            <person name="Weinmaier T."/>
            <person name="Han J."/>
            <person name="Lucas S."/>
            <person name="Lapidus A."/>
            <person name="Cheng J.F."/>
            <person name="Goodwin L."/>
            <person name="Pitluck S."/>
            <person name="Peters L."/>
            <person name="Ovchinnikova G."/>
            <person name="Teshima H."/>
            <person name="Detter J.C."/>
            <person name="Han C.S."/>
            <person name="Tapia R."/>
            <person name="Land M.L."/>
            <person name="Hauser L."/>
            <person name="Kyrpides N.C."/>
            <person name="Ivanova N.N."/>
            <person name="Pagani I."/>
            <person name="Huntmann M."/>
            <person name="Wei C.L."/>
            <person name="Davenport K.W."/>
            <person name="Daligault H."/>
            <person name="Chain P.S."/>
            <person name="Chen A."/>
            <person name="Mavromatis K."/>
            <person name="Markowitz V."/>
            <person name="Szeto E."/>
            <person name="Mikhailova N."/>
            <person name="Pati A."/>
            <person name="Wagner M."/>
            <person name="Woyke T."/>
            <person name="Ollivier B."/>
            <person name="Klenk H.P."/>
            <person name="Spring S."/>
            <person name="Loy A."/>
        </authorList>
    </citation>
    <scope>NUCLEOTIDE SEQUENCE [LARGE SCALE GENOMIC DNA]</scope>
    <source>
        <strain evidence="4">DSM 22704 / JCM 16185 / SJ4</strain>
    </source>
</reference>
<keyword evidence="4" id="KW-1185">Reference proteome</keyword>
<dbReference type="Pfam" id="PF03109">
    <property type="entry name" value="ABC1"/>
    <property type="match status" value="1"/>
</dbReference>
<dbReference type="InterPro" id="IPR050154">
    <property type="entry name" value="UbiB_kinase"/>
</dbReference>
<evidence type="ECO:0000256" key="1">
    <source>
        <dbReference type="ARBA" id="ARBA00009670"/>
    </source>
</evidence>
<sequence length="447" mass="51250">MFGMIFQHFGRYQEIVSVLIRHGFGFILFESMGLKSQGKTDIVMARLGQRIRLVLSELGPTFIKLGQFASTRPDIIPMPIIYELEQLQDRVRQVPFAVMRRTVEQELGASLEDLFQEFDPSPLASASIGQVHFARLKTGESVAVKVQRPNLEIIRTDLEILKEIIPLIENRFPKLKSYSLRGILGEFSRWLEAEQDYLAEGKNAETIAKGFARDSQVIFPRIFWTHTTRRVLTMSYLEGIKLNEREKILTLYDGRTIAELLGGALLRQILRDGFFHGDPHPGNIIVLSKEKIGLIDFGIVGVLNQRLKRKLLKVILALKRRDSKAMAESLLRLGISPKKVDFGGLCQDLTEICRSHLDVPFCQVDLRKVINDCMNLAFRYEIQFPPEFVLLGKSLLTLEGIIHKLDPSMSLAELIKPFRSYWFLEHWSIKEWFKSFLSKKVLNHDPG</sequence>
<dbReference type="EMBL" id="CP003639">
    <property type="protein sequence ID" value="AFM40196.1"/>
    <property type="molecule type" value="Genomic_DNA"/>
</dbReference>
<dbReference type="CDD" id="cd05121">
    <property type="entry name" value="ABC1_ADCK3-like"/>
    <property type="match status" value="1"/>
</dbReference>
<keyword evidence="3" id="KW-0808">Transferase</keyword>
<dbReference type="InterPro" id="IPR000719">
    <property type="entry name" value="Prot_kinase_dom"/>
</dbReference>
<feature type="domain" description="Protein kinase" evidence="2">
    <location>
        <begin position="117"/>
        <end position="447"/>
    </location>
</feature>
<dbReference type="PANTHER" id="PTHR10566">
    <property type="entry name" value="CHAPERONE-ACTIVITY OF BC1 COMPLEX CABC1 -RELATED"/>
    <property type="match status" value="1"/>
</dbReference>
<dbReference type="HOGENOM" id="CLU_006533_0_0_9"/>
<dbReference type="InterPro" id="IPR004147">
    <property type="entry name" value="ABC1_dom"/>
</dbReference>